<keyword evidence="3" id="KW-0411">Iron-sulfur</keyword>
<evidence type="ECO:0000256" key="1">
    <source>
        <dbReference type="ARBA" id="ARBA00022723"/>
    </source>
</evidence>
<gene>
    <name evidence="5" type="ORF">SAMN02745207_03128</name>
</gene>
<evidence type="ECO:0000256" key="2">
    <source>
        <dbReference type="ARBA" id="ARBA00023004"/>
    </source>
</evidence>
<dbReference type="OrthoDB" id="9815745at2"/>
<dbReference type="PANTHER" id="PTHR42827:SF1">
    <property type="entry name" value="IRON-SULFUR CLUSTER-BINDING PROTEIN"/>
    <property type="match status" value="1"/>
</dbReference>
<reference evidence="5 6" key="1">
    <citation type="submission" date="2016-11" db="EMBL/GenBank/DDBJ databases">
        <authorList>
            <person name="Jaros S."/>
            <person name="Januszkiewicz K."/>
            <person name="Wedrychowicz H."/>
        </authorList>
    </citation>
    <scope>NUCLEOTIDE SEQUENCE [LARGE SCALE GENOMIC DNA]</scope>
    <source>
        <strain evidence="5 6">DSM 8605</strain>
    </source>
</reference>
<protein>
    <submittedName>
        <fullName evidence="5">Reductive dehalogenase</fullName>
    </submittedName>
</protein>
<dbReference type="InterPro" id="IPR017900">
    <property type="entry name" value="4Fe4S_Fe_S_CS"/>
</dbReference>
<keyword evidence="6" id="KW-1185">Reference proteome</keyword>
<sequence>MNKVDERDIMFSRMNLNKDWPEYKDYYSRNPDKLEIDEELRNLPLLGEEGSVTYNSINSPIVGATFQYLADIKKYAEGDISPTQIQLSPNDITLKLKELSKFFGAKLVGITEMKDYHYYSHRGREKDSYGDKIDSTHKYGIVFAVEMDKDFINAAPNLPEAVAVVKGYLDAANIGMFLSYYIRSLGYDARNHMDGNYLVIAPLVAKDAGLGELGRHGLLITKEYGPRIRLGVVTTDLNLIADSEIDFGIQEFCNECGRCAKTCPGKCIPKEEKHIINDELRWQINPEQCYKRWRSLGTDCGICLSNCPFSQDVSLDLINEMKNSKEIREKILIDFQEKYGVRPFNRELPEWIKK</sequence>
<dbReference type="STRING" id="1121316.SAMN02745207_03128"/>
<accession>A0A1M5WUA7</accession>
<name>A0A1M5WUA7_9CLOT</name>
<keyword evidence="1" id="KW-0479">Metal-binding</keyword>
<evidence type="ECO:0000313" key="6">
    <source>
        <dbReference type="Proteomes" id="UP000184447"/>
    </source>
</evidence>
<dbReference type="PANTHER" id="PTHR42827">
    <property type="entry name" value="IRON-SULFUR CLUSTER-BINDING PROTEIN-RELATED"/>
    <property type="match status" value="1"/>
</dbReference>
<dbReference type="PROSITE" id="PS00198">
    <property type="entry name" value="4FE4S_FER_1"/>
    <property type="match status" value="1"/>
</dbReference>
<dbReference type="RefSeq" id="WP_073339439.1">
    <property type="nucleotide sequence ID" value="NZ_FQXM01000020.1"/>
</dbReference>
<keyword evidence="2" id="KW-0408">Iron</keyword>
<dbReference type="PROSITE" id="PS51379">
    <property type="entry name" value="4FE4S_FER_2"/>
    <property type="match status" value="1"/>
</dbReference>
<dbReference type="SUPFAM" id="SSF54862">
    <property type="entry name" value="4Fe-4S ferredoxins"/>
    <property type="match status" value="1"/>
</dbReference>
<dbReference type="EMBL" id="FQXM01000020">
    <property type="protein sequence ID" value="SHH91008.1"/>
    <property type="molecule type" value="Genomic_DNA"/>
</dbReference>
<dbReference type="GO" id="GO:0051536">
    <property type="term" value="F:iron-sulfur cluster binding"/>
    <property type="evidence" value="ECO:0007669"/>
    <property type="project" value="UniProtKB-KW"/>
</dbReference>
<dbReference type="AlphaFoldDB" id="A0A1M5WUA7"/>
<evidence type="ECO:0000313" key="5">
    <source>
        <dbReference type="EMBL" id="SHH91008.1"/>
    </source>
</evidence>
<dbReference type="GO" id="GO:0046872">
    <property type="term" value="F:metal ion binding"/>
    <property type="evidence" value="ECO:0007669"/>
    <property type="project" value="UniProtKB-KW"/>
</dbReference>
<evidence type="ECO:0000256" key="3">
    <source>
        <dbReference type="ARBA" id="ARBA00023014"/>
    </source>
</evidence>
<dbReference type="InterPro" id="IPR017896">
    <property type="entry name" value="4Fe4S_Fe-S-bd"/>
</dbReference>
<feature type="domain" description="4Fe-4S ferredoxin-type" evidence="4">
    <location>
        <begin position="243"/>
        <end position="273"/>
    </location>
</feature>
<organism evidence="5 6">
    <name type="scientific">Clostridium grantii DSM 8605</name>
    <dbReference type="NCBI Taxonomy" id="1121316"/>
    <lineage>
        <taxon>Bacteria</taxon>
        <taxon>Bacillati</taxon>
        <taxon>Bacillota</taxon>
        <taxon>Clostridia</taxon>
        <taxon>Eubacteriales</taxon>
        <taxon>Clostridiaceae</taxon>
        <taxon>Clostridium</taxon>
    </lineage>
</organism>
<dbReference type="Gene3D" id="3.30.70.20">
    <property type="match status" value="1"/>
</dbReference>
<evidence type="ECO:0000259" key="4">
    <source>
        <dbReference type="PROSITE" id="PS51379"/>
    </source>
</evidence>
<dbReference type="Proteomes" id="UP000184447">
    <property type="component" value="Unassembled WGS sequence"/>
</dbReference>
<proteinExistence type="predicted"/>
<dbReference type="Pfam" id="PF12838">
    <property type="entry name" value="Fer4_7"/>
    <property type="match status" value="1"/>
</dbReference>